<accession>M0L5Y5</accession>
<evidence type="ECO:0000313" key="3">
    <source>
        <dbReference type="Proteomes" id="UP000011555"/>
    </source>
</evidence>
<proteinExistence type="predicted"/>
<keyword evidence="3" id="KW-1185">Reference proteome</keyword>
<dbReference type="Proteomes" id="UP000186547">
    <property type="component" value="Chromosome"/>
</dbReference>
<evidence type="ECO:0000313" key="2">
    <source>
        <dbReference type="EMBL" id="EMA27405.1"/>
    </source>
</evidence>
<reference evidence="1 4" key="1">
    <citation type="journal article" date="2011" name="J. Bacteriol.">
        <title>Genome sequence of Halobiforma lacisalsi AJ5, an extremely halophilic archaeon which harbors a bop gene.</title>
        <authorList>
            <person name="Jiang X."/>
            <person name="Wang S."/>
            <person name="Cheng H."/>
            <person name="Huo Y."/>
            <person name="Zhang X."/>
            <person name="Zhu X."/>
            <person name="Han X."/>
            <person name="Ni P."/>
            <person name="Wu M."/>
        </authorList>
    </citation>
    <scope>NUCLEOTIDE SEQUENCE [LARGE SCALE GENOMIC DNA]</scope>
    <source>
        <strain evidence="1 4">AJ5</strain>
    </source>
</reference>
<organism evidence="2 3">
    <name type="scientific">Natronobacterium lacisalsi AJ5</name>
    <dbReference type="NCBI Taxonomy" id="358396"/>
    <lineage>
        <taxon>Archaea</taxon>
        <taxon>Methanobacteriati</taxon>
        <taxon>Methanobacteriota</taxon>
        <taxon>Stenosarchaea group</taxon>
        <taxon>Halobacteria</taxon>
        <taxon>Halobacteriales</taxon>
        <taxon>Natrialbaceae</taxon>
        <taxon>Natronobacterium</taxon>
    </lineage>
</organism>
<dbReference type="eggNOG" id="arCOG09146">
    <property type="taxonomic scope" value="Archaea"/>
</dbReference>
<protein>
    <submittedName>
        <fullName evidence="1 2">Transposase</fullName>
    </submittedName>
</protein>
<evidence type="ECO:0000313" key="4">
    <source>
        <dbReference type="Proteomes" id="UP000186547"/>
    </source>
</evidence>
<dbReference type="Proteomes" id="UP000011555">
    <property type="component" value="Unassembled WGS sequence"/>
</dbReference>
<reference evidence="2 3" key="2">
    <citation type="journal article" date="2014" name="PLoS Genet.">
        <title>Phylogenetically driven sequencing of extremely halophilic archaea reveals strategies for static and dynamic osmo-response.</title>
        <authorList>
            <person name="Becker E.A."/>
            <person name="Seitzer P.M."/>
            <person name="Tritt A."/>
            <person name="Larsen D."/>
            <person name="Krusor M."/>
            <person name="Yao A.I."/>
            <person name="Wu D."/>
            <person name="Madern D."/>
            <person name="Eisen J.A."/>
            <person name="Darling A.E."/>
            <person name="Facciotti M.T."/>
        </authorList>
    </citation>
    <scope>NUCLEOTIDE SEQUENCE [LARGE SCALE GENOMIC DNA]</scope>
    <source>
        <strain evidence="2 3">AJ5</strain>
    </source>
</reference>
<name>M0L5Y5_NATLA</name>
<evidence type="ECO:0000313" key="1">
    <source>
        <dbReference type="EMBL" id="APW96324.1"/>
    </source>
</evidence>
<sequence>MRWRIETFFEDSKQDLCVGDYEIQADEGASRYWHLLIAAYSLVRLNPDSTALGTV</sequence>
<dbReference type="KEGG" id="hlc:CHINAEXTREME00450"/>
<dbReference type="EMBL" id="AOLZ01000077">
    <property type="protein sequence ID" value="EMA27405.1"/>
    <property type="molecule type" value="Genomic_DNA"/>
</dbReference>
<dbReference type="AlphaFoldDB" id="M0L5Y5"/>
<gene>
    <name evidence="2" type="ORF">C445_20535</name>
    <name evidence="1" type="ORF">CHINAEXTREME_00450</name>
</gene>
<reference evidence="1" key="3">
    <citation type="submission" date="2017-01" db="EMBL/GenBank/DDBJ databases">
        <authorList>
            <person name="Mah S.A."/>
            <person name="Swanson W.J."/>
            <person name="Moy G.W."/>
            <person name="Vacquier V.D."/>
        </authorList>
    </citation>
    <scope>NUCLEOTIDE SEQUENCE</scope>
    <source>
        <strain evidence="1">AJ5</strain>
    </source>
</reference>
<dbReference type="EMBL" id="CP019285">
    <property type="protein sequence ID" value="APW96324.1"/>
    <property type="molecule type" value="Genomic_DNA"/>
</dbReference>